<proteinExistence type="predicted"/>
<reference evidence="2 3" key="1">
    <citation type="journal article" date="2014" name="Genome Announc.">
        <title>Complete Genome Sequence of Mycoplasma ovis Strain Michigan, a Hemoplasma of Sheep with Two Distinct 16S rRNA Genes.</title>
        <authorList>
            <person name="Deshuillers P.L."/>
            <person name="Santos A.P."/>
            <person name="do Nascimento N.C."/>
            <person name="Hampel J.A."/>
            <person name="Bergin I.L."/>
            <person name="Dyson M.C."/>
            <person name="Messick J.B."/>
        </authorList>
    </citation>
    <scope>NUCLEOTIDE SEQUENCE [LARGE SCALE GENOMIC DNA]</scope>
    <source>
        <strain evidence="2 3">Michigan</strain>
    </source>
</reference>
<dbReference type="Proteomes" id="UP000018745">
    <property type="component" value="Chromosome"/>
</dbReference>
<feature type="compositionally biased region" description="Polar residues" evidence="1">
    <location>
        <begin position="35"/>
        <end position="45"/>
    </location>
</feature>
<gene>
    <name evidence="2" type="ORF">OVS_04360</name>
</gene>
<dbReference type="RefSeq" id="WP_024071628.1">
    <property type="nucleotide sequence ID" value="NC_023062.1"/>
</dbReference>
<name>A0ABM5P2J1_9MOLU</name>
<sequence>MTIIPKVVTIITTVGGGMAGIPLLFQNSDNTVNTSSPAIPSNLETENPKSEVTETSKQETVSASEPEKNQENDLSSDNAVRGNCKIIVTSKEKEDILWEHSLKLSDDYLTILCNNTNSNDEKGDLLPNEWVGLFPKKVISSDGSLGIESTLDIEATTTVLDPENYRTIFSGSRLSPTSLTGEWSKIPTIINKEEVVVVNIKENIAEIFLLFKDKLIFKNTQENK</sequence>
<evidence type="ECO:0000256" key="1">
    <source>
        <dbReference type="SAM" id="MobiDB-lite"/>
    </source>
</evidence>
<keyword evidence="3" id="KW-1185">Reference proteome</keyword>
<evidence type="ECO:0000313" key="2">
    <source>
        <dbReference type="EMBL" id="AHC40599.1"/>
    </source>
</evidence>
<evidence type="ECO:0000313" key="3">
    <source>
        <dbReference type="Proteomes" id="UP000018745"/>
    </source>
</evidence>
<organism evidence="2 3">
    <name type="scientific">Mycoplasma ovis str. Michigan</name>
    <dbReference type="NCBI Taxonomy" id="1415773"/>
    <lineage>
        <taxon>Bacteria</taxon>
        <taxon>Bacillati</taxon>
        <taxon>Mycoplasmatota</taxon>
        <taxon>Mollicutes</taxon>
        <taxon>Mycoplasmataceae</taxon>
        <taxon>Mycoplasma</taxon>
    </lineage>
</organism>
<protein>
    <submittedName>
        <fullName evidence="2">Uncharacterized protein</fullName>
    </submittedName>
</protein>
<feature type="compositionally biased region" description="Basic and acidic residues" evidence="1">
    <location>
        <begin position="46"/>
        <end position="57"/>
    </location>
</feature>
<dbReference type="EMBL" id="CP006935">
    <property type="protein sequence ID" value="AHC40599.1"/>
    <property type="molecule type" value="Genomic_DNA"/>
</dbReference>
<accession>A0ABM5P2J1</accession>
<feature type="region of interest" description="Disordered" evidence="1">
    <location>
        <begin position="35"/>
        <end position="77"/>
    </location>
</feature>